<proteinExistence type="predicted"/>
<organism evidence="2">
    <name type="scientific">viral metagenome</name>
    <dbReference type="NCBI Taxonomy" id="1070528"/>
    <lineage>
        <taxon>unclassified sequences</taxon>
        <taxon>metagenomes</taxon>
        <taxon>organismal metagenomes</taxon>
    </lineage>
</organism>
<protein>
    <submittedName>
        <fullName evidence="2">Uncharacterized protein</fullName>
    </submittedName>
</protein>
<feature type="region of interest" description="Disordered" evidence="1">
    <location>
        <begin position="366"/>
        <end position="395"/>
    </location>
</feature>
<name>A0A6C0EB33_9ZZZZ</name>
<accession>A0A6C0EB33</accession>
<dbReference type="AlphaFoldDB" id="A0A6C0EB33"/>
<feature type="compositionally biased region" description="Basic residues" evidence="1">
    <location>
        <begin position="383"/>
        <end position="395"/>
    </location>
</feature>
<feature type="compositionally biased region" description="Basic and acidic residues" evidence="1">
    <location>
        <begin position="368"/>
        <end position="382"/>
    </location>
</feature>
<sequence length="395" mass="46309">MGSSNGKPTFSWYSTQEFTLYEFELPDDEQTSIGDICYAYIDNHTQITNGGQKNFVRTDVCHRKMTFDGIDGFFLQKVNVSKHLKDLDILDNLPIRHIRLIESEYPLDFLLRFPKLTYLQIAKSNQGIDDKYIETIDKITTLNDLRLLSTSGWFSADPEKIRKLCSKIKVIRLSAAMLRSIWDHKKLFDEVFVKQKLDKFFFSCNKPDYTTRKRPDVKRFLETTDPKAPYELDLNFPFDADVYEEVNKKGFDSMRITHVGKIKLSPLLNIEHFHFYDFNEEGCDWICSTPKNSKLKRISCSVCACTYEQYERMKKYFEDIGLNVDMEDVYFFIAKPDFTTVTSDDGTPTDEERKKKIKIYETNNPLKLRTDEENNSPKEIKKVKAVKKKKGKKKN</sequence>
<evidence type="ECO:0000256" key="1">
    <source>
        <dbReference type="SAM" id="MobiDB-lite"/>
    </source>
</evidence>
<dbReference type="EMBL" id="MN739785">
    <property type="protein sequence ID" value="QHT26346.1"/>
    <property type="molecule type" value="Genomic_DNA"/>
</dbReference>
<reference evidence="2" key="1">
    <citation type="journal article" date="2020" name="Nature">
        <title>Giant virus diversity and host interactions through global metagenomics.</title>
        <authorList>
            <person name="Schulz F."/>
            <person name="Roux S."/>
            <person name="Paez-Espino D."/>
            <person name="Jungbluth S."/>
            <person name="Walsh D.A."/>
            <person name="Denef V.J."/>
            <person name="McMahon K.D."/>
            <person name="Konstantinidis K.T."/>
            <person name="Eloe-Fadrosh E.A."/>
            <person name="Kyrpides N.C."/>
            <person name="Woyke T."/>
        </authorList>
    </citation>
    <scope>NUCLEOTIDE SEQUENCE</scope>
    <source>
        <strain evidence="2">GVMAG-M-3300023179-27</strain>
    </source>
</reference>
<evidence type="ECO:0000313" key="2">
    <source>
        <dbReference type="EMBL" id="QHT26346.1"/>
    </source>
</evidence>